<keyword evidence="7" id="KW-0832">Ubl conjugation</keyword>
<name>A0A1W7R9F3_9SCOR</name>
<dbReference type="PROSITE" id="PS51363">
    <property type="entry name" value="W2"/>
    <property type="match status" value="1"/>
</dbReference>
<dbReference type="CDD" id="cd11559">
    <property type="entry name" value="W2_eIF4G1_like"/>
    <property type="match status" value="1"/>
</dbReference>
<evidence type="ECO:0000256" key="6">
    <source>
        <dbReference type="ARBA" id="ARBA00022553"/>
    </source>
</evidence>
<evidence type="ECO:0000313" key="17">
    <source>
        <dbReference type="EMBL" id="JAV47771.1"/>
    </source>
</evidence>
<evidence type="ECO:0000256" key="12">
    <source>
        <dbReference type="ARBA" id="ARBA00040449"/>
    </source>
</evidence>
<evidence type="ECO:0000256" key="10">
    <source>
        <dbReference type="ARBA" id="ARBA00022990"/>
    </source>
</evidence>
<comment type="subunit">
    <text evidence="13">Interacts with the serine/threonine protein kinases MKNK1 and MKNK2. Binds EIF4A and EIF3. Interacts with MIF4GD. Interacts with DAZAP2.</text>
</comment>
<keyword evidence="4" id="KW-1017">Isopeptide bond</keyword>
<feature type="region of interest" description="Disordered" evidence="14">
    <location>
        <begin position="313"/>
        <end position="337"/>
    </location>
</feature>
<evidence type="ECO:0000256" key="1">
    <source>
        <dbReference type="ARBA" id="ARBA00005775"/>
    </source>
</evidence>
<comment type="similarity">
    <text evidence="1">Belongs to the eukaryotic initiation factor 4G family.</text>
</comment>
<dbReference type="PANTHER" id="PTHR23253:SF9">
    <property type="entry name" value="EUKARYOTIC TRANSLATION INITIATION FACTOR 4 GAMMA 2"/>
    <property type="match status" value="1"/>
</dbReference>
<dbReference type="PROSITE" id="PS51366">
    <property type="entry name" value="MI"/>
    <property type="match status" value="1"/>
</dbReference>
<evidence type="ECO:0000256" key="3">
    <source>
        <dbReference type="ARBA" id="ARBA00022491"/>
    </source>
</evidence>
<keyword evidence="2" id="KW-0488">Methylation</keyword>
<keyword evidence="3" id="KW-0678">Repressor</keyword>
<dbReference type="GO" id="GO:0006417">
    <property type="term" value="P:regulation of translation"/>
    <property type="evidence" value="ECO:0007669"/>
    <property type="project" value="UniProtKB-KW"/>
</dbReference>
<dbReference type="Pfam" id="PF02854">
    <property type="entry name" value="MIF4G"/>
    <property type="match status" value="1"/>
</dbReference>
<proteinExistence type="inferred from homology"/>
<feature type="domain" description="W2" evidence="15">
    <location>
        <begin position="618"/>
        <end position="801"/>
    </location>
</feature>
<sequence length="805" mass="90972">MYAQLCHKLCEEAPNFDLHSNSSSSHSSSTNTFRRLLLAKCQDEFENRRKTSEAFDKKDGPLSPEEEEQRAVAKHKMLGNIKFIGELGKQGLLQETILHQCVHQLLLKKKRQSLKDMAEDLECLCQIMKTVGRRLDTEKAKTRMDQYFDRMRQLANNNELPSRIRFMLQDVLELRQNKWIPRRVLSDHGPKTIQQVREEAARDYGVYIPPPAFSGRNMPVLSSGMLAGKMRGGMDDVFGHIPIGVALGTGPGVIPTESFPAYSNNMGRPNRGGGGLNNSGFLGGGSTPFFGQNRNKQIQNRDRDIFPNYQQPRQAQNQNQFSHGFNGNTTTSRDVPPRFLKKALQPQSGTLEEISLRPAQNSILLKSKPMAGSFAKPMISNVPIIPGNTGTGDTTVIRDFSSGAIIPNVINSSLQKETPVVVKQSTQDKNKTNKQGPTKEEVMKKAENFLNDYLNHQNADNAVNAFKDMKIPKKFLTEVIIMLMLKTIEKTESDRECVSRLFAMLKKEGILPCSVALEALKTVFQQMSELEAEVPRVKSYVAGFAARGIADNIISLGDIGEPLEGGTHYPLFLLCLQQLHKTQGRNWLDTMFSQSKVNLLSMIPEMDRTKERLADILEDRGLGFLFPLLRIQADLWKQIQVDQSPSTFYKWIKDNVDLNQQTVPGFVNALVSCLIKFITQETTLADGIDSSMPPDKVLADKEKELLEKFKPVFQAFLHEHTDLQLVTLYALQVHCYNNSFPKGMMLRWFVSLYDLEIVEEEAFLKWKEDVNDEYPGKGKALFQVNQWLTWLEEAEEEEGSDEGDN</sequence>
<evidence type="ECO:0000259" key="16">
    <source>
        <dbReference type="PROSITE" id="PS51366"/>
    </source>
</evidence>
<keyword evidence="9" id="KW-0648">Protein biosynthesis</keyword>
<evidence type="ECO:0000256" key="11">
    <source>
        <dbReference type="ARBA" id="ARBA00037759"/>
    </source>
</evidence>
<feature type="region of interest" description="Disordered" evidence="14">
    <location>
        <begin position="420"/>
        <end position="439"/>
    </location>
</feature>
<dbReference type="EMBL" id="GFAH01000618">
    <property type="protein sequence ID" value="JAV47771.1"/>
    <property type="molecule type" value="Transcribed_RNA"/>
</dbReference>
<dbReference type="SMART" id="SM00515">
    <property type="entry name" value="eIF5C"/>
    <property type="match status" value="1"/>
</dbReference>
<dbReference type="InterPro" id="IPR003891">
    <property type="entry name" value="Initiation_fac_eIF4g_MI"/>
</dbReference>
<dbReference type="PANTHER" id="PTHR23253">
    <property type="entry name" value="EUKARYOTIC TRANSLATION INITIATION FACTOR 4 GAMMA"/>
    <property type="match status" value="1"/>
</dbReference>
<evidence type="ECO:0000256" key="9">
    <source>
        <dbReference type="ARBA" id="ARBA00022917"/>
    </source>
</evidence>
<evidence type="ECO:0000256" key="8">
    <source>
        <dbReference type="ARBA" id="ARBA00022845"/>
    </source>
</evidence>
<feature type="compositionally biased region" description="Basic and acidic residues" evidence="14">
    <location>
        <begin position="426"/>
        <end position="439"/>
    </location>
</feature>
<evidence type="ECO:0000259" key="15">
    <source>
        <dbReference type="PROSITE" id="PS51363"/>
    </source>
</evidence>
<evidence type="ECO:0000256" key="4">
    <source>
        <dbReference type="ARBA" id="ARBA00022499"/>
    </source>
</evidence>
<dbReference type="SMART" id="SM00544">
    <property type="entry name" value="MA3"/>
    <property type="match status" value="1"/>
</dbReference>
<evidence type="ECO:0000256" key="14">
    <source>
        <dbReference type="SAM" id="MobiDB-lite"/>
    </source>
</evidence>
<keyword evidence="8" id="KW-0810">Translation regulation</keyword>
<keyword evidence="6" id="KW-0597">Phosphoprotein</keyword>
<feature type="domain" description="MI" evidence="16">
    <location>
        <begin position="441"/>
        <end position="564"/>
    </location>
</feature>
<dbReference type="Pfam" id="PF02020">
    <property type="entry name" value="W2"/>
    <property type="match status" value="1"/>
</dbReference>
<keyword evidence="10" id="KW-0007">Acetylation</keyword>
<dbReference type="GO" id="GO:0016281">
    <property type="term" value="C:eukaryotic translation initiation factor 4F complex"/>
    <property type="evidence" value="ECO:0007669"/>
    <property type="project" value="TreeGrafter"/>
</dbReference>
<keyword evidence="5 17" id="KW-0396">Initiation factor</keyword>
<protein>
    <recommendedName>
        <fullName evidence="12">Eukaryotic translation initiation factor 4 gamma 2</fullName>
    </recommendedName>
</protein>
<accession>A0A1W7R9F3</accession>
<dbReference type="GO" id="GO:0003729">
    <property type="term" value="F:mRNA binding"/>
    <property type="evidence" value="ECO:0007669"/>
    <property type="project" value="TreeGrafter"/>
</dbReference>
<dbReference type="InterPro" id="IPR016024">
    <property type="entry name" value="ARM-type_fold"/>
</dbReference>
<dbReference type="GO" id="GO:0003743">
    <property type="term" value="F:translation initiation factor activity"/>
    <property type="evidence" value="ECO:0007669"/>
    <property type="project" value="UniProtKB-KW"/>
</dbReference>
<feature type="compositionally biased region" description="Polar residues" evidence="14">
    <location>
        <begin position="321"/>
        <end position="333"/>
    </location>
</feature>
<evidence type="ECO:0000256" key="5">
    <source>
        <dbReference type="ARBA" id="ARBA00022540"/>
    </source>
</evidence>
<dbReference type="SUPFAM" id="SSF48371">
    <property type="entry name" value="ARM repeat"/>
    <property type="match status" value="3"/>
</dbReference>
<evidence type="ECO:0000256" key="13">
    <source>
        <dbReference type="ARBA" id="ARBA00046720"/>
    </source>
</evidence>
<dbReference type="Pfam" id="PF02847">
    <property type="entry name" value="MA3"/>
    <property type="match status" value="1"/>
</dbReference>
<dbReference type="Gene3D" id="1.25.40.180">
    <property type="match status" value="3"/>
</dbReference>
<organism evidence="17">
    <name type="scientific">Hadrurus spadix</name>
    <dbReference type="NCBI Taxonomy" id="141984"/>
    <lineage>
        <taxon>Eukaryota</taxon>
        <taxon>Metazoa</taxon>
        <taxon>Ecdysozoa</taxon>
        <taxon>Arthropoda</taxon>
        <taxon>Chelicerata</taxon>
        <taxon>Arachnida</taxon>
        <taxon>Scorpiones</taxon>
        <taxon>Iurida</taxon>
        <taxon>Iuroidea</taxon>
        <taxon>Hadrurus</taxon>
    </lineage>
</organism>
<dbReference type="FunFam" id="1.25.40.180:FF:000007">
    <property type="entry name" value="Eukaryotic translation initiation factor 4 gamma 2"/>
    <property type="match status" value="1"/>
</dbReference>
<dbReference type="InterPro" id="IPR003890">
    <property type="entry name" value="MIF4G-like_typ-3"/>
</dbReference>
<dbReference type="SMART" id="SM00543">
    <property type="entry name" value="MIF4G"/>
    <property type="match status" value="1"/>
</dbReference>
<evidence type="ECO:0000256" key="7">
    <source>
        <dbReference type="ARBA" id="ARBA00022843"/>
    </source>
</evidence>
<dbReference type="AlphaFoldDB" id="A0A1W7R9F3"/>
<dbReference type="InterPro" id="IPR003307">
    <property type="entry name" value="W2_domain"/>
</dbReference>
<comment type="function">
    <text evidence="11">Appears to play a role in the switch from cap-dependent to IRES-mediated translation during mitosis, apoptosis and viral infection. Cleaved by some caspases and viral proteases.</text>
</comment>
<evidence type="ECO:0000256" key="2">
    <source>
        <dbReference type="ARBA" id="ARBA00022481"/>
    </source>
</evidence>
<reference evidence="17" key="1">
    <citation type="submission" date="2016-11" db="EMBL/GenBank/DDBJ databases">
        <title>Venom-gland transcriptomics and venom proteomics of the black-back scorpion (Hadrurus spadix) reveal detectability challenges and an unexplored realm of animal toxin diversity.</title>
        <authorList>
            <person name="Rokyta D.R."/>
            <person name="Ward M.J."/>
        </authorList>
    </citation>
    <scope>NUCLEOTIDE SEQUENCE</scope>
    <source>
        <tissue evidence="17">Venom gland</tissue>
    </source>
</reference>